<sequence>MVRGLNSTRILGSWEDWLSVQKGNGLAGNRGFIHDKTIGEDHHVENIETENLKREEKATT</sequence>
<accession>A0A451ACS1</accession>
<gene>
    <name evidence="1" type="ORF">BECKUNK1418G_GA0071005_10383</name>
    <name evidence="2" type="ORF">BECKUNK1418H_GA0071006_10443</name>
</gene>
<evidence type="ECO:0000313" key="2">
    <source>
        <dbReference type="EMBL" id="VFK70942.1"/>
    </source>
</evidence>
<proteinExistence type="predicted"/>
<dbReference type="EMBL" id="CAADGD010000044">
    <property type="protein sequence ID" value="VFK70942.1"/>
    <property type="molecule type" value="Genomic_DNA"/>
</dbReference>
<protein>
    <submittedName>
        <fullName evidence="1">Uncharacterized protein</fullName>
    </submittedName>
</protein>
<name>A0A451ACS1_9GAMM</name>
<dbReference type="AlphaFoldDB" id="A0A451ACS1"/>
<organism evidence="1">
    <name type="scientific">Candidatus Kentrum sp. UNK</name>
    <dbReference type="NCBI Taxonomy" id="2126344"/>
    <lineage>
        <taxon>Bacteria</taxon>
        <taxon>Pseudomonadati</taxon>
        <taxon>Pseudomonadota</taxon>
        <taxon>Gammaproteobacteria</taxon>
        <taxon>Candidatus Kentrum</taxon>
    </lineage>
</organism>
<dbReference type="EMBL" id="CAADFZ010000038">
    <property type="protein sequence ID" value="VFK63828.1"/>
    <property type="molecule type" value="Genomic_DNA"/>
</dbReference>
<reference evidence="1" key="1">
    <citation type="submission" date="2019-02" db="EMBL/GenBank/DDBJ databases">
        <authorList>
            <person name="Gruber-Vodicka R. H."/>
            <person name="Seah K. B. B."/>
        </authorList>
    </citation>
    <scope>NUCLEOTIDE SEQUENCE</scope>
    <source>
        <strain evidence="2">BECK_BY19</strain>
        <strain evidence="1">BECK_BY8</strain>
    </source>
</reference>
<evidence type="ECO:0000313" key="1">
    <source>
        <dbReference type="EMBL" id="VFK63828.1"/>
    </source>
</evidence>